<name>A0A7S0ZBN2_9RHOD</name>
<dbReference type="InterPro" id="IPR001841">
    <property type="entry name" value="Znf_RING"/>
</dbReference>
<keyword evidence="2 4" id="KW-0863">Zinc-finger</keyword>
<keyword evidence="3" id="KW-0862">Zinc</keyword>
<dbReference type="SMART" id="SM00184">
    <property type="entry name" value="RING"/>
    <property type="match status" value="1"/>
</dbReference>
<keyword evidence="5" id="KW-0812">Transmembrane</keyword>
<feature type="domain" description="RING-type" evidence="6">
    <location>
        <begin position="132"/>
        <end position="173"/>
    </location>
</feature>
<feature type="transmembrane region" description="Helical" evidence="5">
    <location>
        <begin position="12"/>
        <end position="37"/>
    </location>
</feature>
<dbReference type="SUPFAM" id="SSF57850">
    <property type="entry name" value="RING/U-box"/>
    <property type="match status" value="1"/>
</dbReference>
<keyword evidence="5" id="KW-1133">Transmembrane helix</keyword>
<dbReference type="PROSITE" id="PS50089">
    <property type="entry name" value="ZF_RING_2"/>
    <property type="match status" value="1"/>
</dbReference>
<proteinExistence type="predicted"/>
<evidence type="ECO:0000256" key="2">
    <source>
        <dbReference type="ARBA" id="ARBA00022771"/>
    </source>
</evidence>
<dbReference type="PANTHER" id="PTHR14155:SF627">
    <property type="entry name" value="OS06G0192800 PROTEIN"/>
    <property type="match status" value="1"/>
</dbReference>
<dbReference type="InterPro" id="IPR053238">
    <property type="entry name" value="RING-H2_zinc_finger"/>
</dbReference>
<dbReference type="EMBL" id="HBFP01001567">
    <property type="protein sequence ID" value="CAD8816757.1"/>
    <property type="molecule type" value="Transcribed_RNA"/>
</dbReference>
<accession>A0A7S0ZBN2</accession>
<evidence type="ECO:0000259" key="6">
    <source>
        <dbReference type="PROSITE" id="PS50089"/>
    </source>
</evidence>
<evidence type="ECO:0000256" key="5">
    <source>
        <dbReference type="SAM" id="Phobius"/>
    </source>
</evidence>
<dbReference type="AlphaFoldDB" id="A0A7S0ZBN2"/>
<organism evidence="7">
    <name type="scientific">Timspurckia oligopyrenoides</name>
    <dbReference type="NCBI Taxonomy" id="708627"/>
    <lineage>
        <taxon>Eukaryota</taxon>
        <taxon>Rhodophyta</taxon>
        <taxon>Bangiophyceae</taxon>
        <taxon>Porphyridiales</taxon>
        <taxon>Porphyridiaceae</taxon>
        <taxon>Timspurckia</taxon>
    </lineage>
</organism>
<keyword evidence="5" id="KW-0472">Membrane</keyword>
<evidence type="ECO:0000256" key="1">
    <source>
        <dbReference type="ARBA" id="ARBA00022723"/>
    </source>
</evidence>
<sequence length="195" mass="22196">MEHNTQVNHGTGAVSGALAVLIMYGSLSVILIVWILVWKVFEQIRKQALSAELRRRFPTCRFSDTFCASQLPYSTHHSPLHIQRETDDSPNVHVPLLPQQQQQQELRLPPQHYCSNDDDDQSRVETGTRILCVICLESFVPSDDVVILGCRHLFHSQCMFRWATEHLSCPLCRCSACSNCNNNNNHSPNPISNRM</sequence>
<evidence type="ECO:0000256" key="3">
    <source>
        <dbReference type="ARBA" id="ARBA00022833"/>
    </source>
</evidence>
<dbReference type="InterPro" id="IPR013083">
    <property type="entry name" value="Znf_RING/FYVE/PHD"/>
</dbReference>
<protein>
    <recommendedName>
        <fullName evidence="6">RING-type domain-containing protein</fullName>
    </recommendedName>
</protein>
<dbReference type="Gene3D" id="3.30.40.10">
    <property type="entry name" value="Zinc/RING finger domain, C3HC4 (zinc finger)"/>
    <property type="match status" value="1"/>
</dbReference>
<reference evidence="7" key="1">
    <citation type="submission" date="2021-01" db="EMBL/GenBank/DDBJ databases">
        <authorList>
            <person name="Corre E."/>
            <person name="Pelletier E."/>
            <person name="Niang G."/>
            <person name="Scheremetjew M."/>
            <person name="Finn R."/>
            <person name="Kale V."/>
            <person name="Holt S."/>
            <person name="Cochrane G."/>
            <person name="Meng A."/>
            <person name="Brown T."/>
            <person name="Cohen L."/>
        </authorList>
    </citation>
    <scope>NUCLEOTIDE SEQUENCE</scope>
    <source>
        <strain evidence="7">CCMP3278</strain>
    </source>
</reference>
<dbReference type="PANTHER" id="PTHR14155">
    <property type="entry name" value="RING FINGER DOMAIN-CONTAINING"/>
    <property type="match status" value="1"/>
</dbReference>
<dbReference type="GO" id="GO:0008270">
    <property type="term" value="F:zinc ion binding"/>
    <property type="evidence" value="ECO:0007669"/>
    <property type="project" value="UniProtKB-KW"/>
</dbReference>
<gene>
    <name evidence="7" type="ORF">TOLI1172_LOCUS1145</name>
</gene>
<keyword evidence="1" id="KW-0479">Metal-binding</keyword>
<evidence type="ECO:0000256" key="4">
    <source>
        <dbReference type="PROSITE-ProRule" id="PRU00175"/>
    </source>
</evidence>
<evidence type="ECO:0000313" key="7">
    <source>
        <dbReference type="EMBL" id="CAD8816757.1"/>
    </source>
</evidence>
<dbReference type="Pfam" id="PF13639">
    <property type="entry name" value="zf-RING_2"/>
    <property type="match status" value="1"/>
</dbReference>